<dbReference type="Pfam" id="PF13649">
    <property type="entry name" value="Methyltransf_25"/>
    <property type="match status" value="1"/>
</dbReference>
<evidence type="ECO:0000259" key="3">
    <source>
        <dbReference type="Pfam" id="PF13649"/>
    </source>
</evidence>
<dbReference type="GO" id="GO:0008168">
    <property type="term" value="F:methyltransferase activity"/>
    <property type="evidence" value="ECO:0007669"/>
    <property type="project" value="UniProtKB-KW"/>
</dbReference>
<gene>
    <name evidence="4" type="ORF">BJY01DRAFT_261602</name>
</gene>
<evidence type="ECO:0000313" key="5">
    <source>
        <dbReference type="Proteomes" id="UP001610446"/>
    </source>
</evidence>
<accession>A0ABR4IKL1</accession>
<keyword evidence="5" id="KW-1185">Reference proteome</keyword>
<name>A0ABR4IKL1_9EURO</name>
<evidence type="ECO:0000256" key="1">
    <source>
        <dbReference type="ARBA" id="ARBA00022603"/>
    </source>
</evidence>
<dbReference type="Proteomes" id="UP001610446">
    <property type="component" value="Unassembled WGS sequence"/>
</dbReference>
<evidence type="ECO:0000256" key="2">
    <source>
        <dbReference type="ARBA" id="ARBA00022679"/>
    </source>
</evidence>
<dbReference type="PANTHER" id="PTHR43861:SF1">
    <property type="entry name" value="TRANS-ACONITATE 2-METHYLTRANSFERASE"/>
    <property type="match status" value="1"/>
</dbReference>
<dbReference type="CDD" id="cd02440">
    <property type="entry name" value="AdoMet_MTases"/>
    <property type="match status" value="1"/>
</dbReference>
<reference evidence="4 5" key="1">
    <citation type="submission" date="2024-07" db="EMBL/GenBank/DDBJ databases">
        <title>Section-level genome sequencing and comparative genomics of Aspergillus sections Usti and Cavernicolus.</title>
        <authorList>
            <consortium name="Lawrence Berkeley National Laboratory"/>
            <person name="Nybo J.L."/>
            <person name="Vesth T.C."/>
            <person name="Theobald S."/>
            <person name="Frisvad J.C."/>
            <person name="Larsen T.O."/>
            <person name="Kjaerboelling I."/>
            <person name="Rothschild-Mancinelli K."/>
            <person name="Lyhne E.K."/>
            <person name="Kogle M.E."/>
            <person name="Barry K."/>
            <person name="Clum A."/>
            <person name="Na H."/>
            <person name="Ledsgaard L."/>
            <person name="Lin J."/>
            <person name="Lipzen A."/>
            <person name="Kuo A."/>
            <person name="Riley R."/>
            <person name="Mondo S."/>
            <person name="Labutti K."/>
            <person name="Haridas S."/>
            <person name="Pangalinan J."/>
            <person name="Salamov A.A."/>
            <person name="Simmons B.A."/>
            <person name="Magnuson J.K."/>
            <person name="Chen J."/>
            <person name="Drula E."/>
            <person name="Henrissat B."/>
            <person name="Wiebenga A."/>
            <person name="Lubbers R.J."/>
            <person name="Gomes A.C."/>
            <person name="Makela M.R."/>
            <person name="Stajich J."/>
            <person name="Grigoriev I.V."/>
            <person name="Mortensen U.H."/>
            <person name="De Vries R.P."/>
            <person name="Baker S.E."/>
            <person name="Andersen M.R."/>
        </authorList>
    </citation>
    <scope>NUCLEOTIDE SEQUENCE [LARGE SCALE GENOMIC DNA]</scope>
    <source>
        <strain evidence="4 5">CBS 123904</strain>
    </source>
</reference>
<dbReference type="SUPFAM" id="SSF53335">
    <property type="entry name" value="S-adenosyl-L-methionine-dependent methyltransferases"/>
    <property type="match status" value="1"/>
</dbReference>
<sequence length="496" mass="54931">MSISAEALFNYLGQRYEDAFAASPNLVTTVKSVLPLLPPQSTVFDVGCGTGKPVSHMLAAAGHTVHGIDIAQKMVDIALRQVPGGRFERADMRTYNPPPPGMEQGHGHGRPFDAIFAIYSLFQISPGDTHAMVFRFAHWLAPTTGILVLGVTPSNSLPADARVVEDGAWEGCVRYMDKPWMSQTTDEVFLSEDAWRALLASAGFEIVSESFFTFRPEDQLHLTPEDHLLLVARRTMGEPFLGPYPYRNLASGKIEESSPGRTHLDPSAWKEFSRRVSSVSLETILSGLLGYGSVLEICSSFTAFAGKKGSNVHLNELSEGPFVADQTEHSNTKFESVIGTWILDHVEDVTETLHAMVRMVDRSARNPRIMLLQGAPWNEVIRFQNAVCRHLAGKSQRPSHQGYLLDTAVKVFASHGFGRVLLKQVNLACAFPEEDLVERCDRAADILVDLWFSDDPNKERMKAALVPQLRLHFRDKPSEIGFDMVMLVAVPDREAT</sequence>
<comment type="caution">
    <text evidence="4">The sequence shown here is derived from an EMBL/GenBank/DDBJ whole genome shotgun (WGS) entry which is preliminary data.</text>
</comment>
<protein>
    <submittedName>
        <fullName evidence="4">S-adenosyl-L-methionine-dependent methyltransferase</fullName>
    </submittedName>
</protein>
<dbReference type="Gene3D" id="3.40.50.150">
    <property type="entry name" value="Vaccinia Virus protein VP39"/>
    <property type="match status" value="1"/>
</dbReference>
<keyword evidence="1 4" id="KW-0489">Methyltransferase</keyword>
<dbReference type="EMBL" id="JBFXLU010000371">
    <property type="protein sequence ID" value="KAL2828304.1"/>
    <property type="molecule type" value="Genomic_DNA"/>
</dbReference>
<dbReference type="InterPro" id="IPR041698">
    <property type="entry name" value="Methyltransf_25"/>
</dbReference>
<dbReference type="GO" id="GO:0032259">
    <property type="term" value="P:methylation"/>
    <property type="evidence" value="ECO:0007669"/>
    <property type="project" value="UniProtKB-KW"/>
</dbReference>
<evidence type="ECO:0000313" key="4">
    <source>
        <dbReference type="EMBL" id="KAL2828304.1"/>
    </source>
</evidence>
<feature type="domain" description="Methyltransferase" evidence="3">
    <location>
        <begin position="43"/>
        <end position="142"/>
    </location>
</feature>
<dbReference type="PANTHER" id="PTHR43861">
    <property type="entry name" value="TRANS-ACONITATE 2-METHYLTRANSFERASE-RELATED"/>
    <property type="match status" value="1"/>
</dbReference>
<organism evidence="4 5">
    <name type="scientific">Aspergillus pseudoustus</name>
    <dbReference type="NCBI Taxonomy" id="1810923"/>
    <lineage>
        <taxon>Eukaryota</taxon>
        <taxon>Fungi</taxon>
        <taxon>Dikarya</taxon>
        <taxon>Ascomycota</taxon>
        <taxon>Pezizomycotina</taxon>
        <taxon>Eurotiomycetes</taxon>
        <taxon>Eurotiomycetidae</taxon>
        <taxon>Eurotiales</taxon>
        <taxon>Aspergillaceae</taxon>
        <taxon>Aspergillus</taxon>
        <taxon>Aspergillus subgen. Nidulantes</taxon>
    </lineage>
</organism>
<proteinExistence type="predicted"/>
<keyword evidence="2" id="KW-0808">Transferase</keyword>
<dbReference type="InterPro" id="IPR029063">
    <property type="entry name" value="SAM-dependent_MTases_sf"/>
</dbReference>